<evidence type="ECO:0000313" key="2">
    <source>
        <dbReference type="EMBL" id="CAE7524820.1"/>
    </source>
</evidence>
<evidence type="ECO:0000259" key="1">
    <source>
        <dbReference type="PROSITE" id="PS50011"/>
    </source>
</evidence>
<dbReference type="GO" id="GO:0004672">
    <property type="term" value="F:protein kinase activity"/>
    <property type="evidence" value="ECO:0007669"/>
    <property type="project" value="InterPro"/>
</dbReference>
<dbReference type="InterPro" id="IPR011009">
    <property type="entry name" value="Kinase-like_dom_sf"/>
</dbReference>
<dbReference type="AlphaFoldDB" id="A0A812TB40"/>
<gene>
    <name evidence="2" type="primary">Scn11a</name>
    <name evidence="2" type="ORF">SPIL2461_LOCUS13780</name>
</gene>
<organism evidence="2 3">
    <name type="scientific">Symbiodinium pilosum</name>
    <name type="common">Dinoflagellate</name>
    <dbReference type="NCBI Taxonomy" id="2952"/>
    <lineage>
        <taxon>Eukaryota</taxon>
        <taxon>Sar</taxon>
        <taxon>Alveolata</taxon>
        <taxon>Dinophyceae</taxon>
        <taxon>Suessiales</taxon>
        <taxon>Symbiodiniaceae</taxon>
        <taxon>Symbiodinium</taxon>
    </lineage>
</organism>
<dbReference type="PROSITE" id="PS00108">
    <property type="entry name" value="PROTEIN_KINASE_ST"/>
    <property type="match status" value="1"/>
</dbReference>
<dbReference type="OrthoDB" id="447218at2759"/>
<sequence>MACLHRAGYIHGDLKADNMFYKGLDKNGCPAGVVLADFGLSQPLNSQMPTFEAKYYPGSFHLVDSLFSGKPDTPKIRMPGRKDVVRASEVIDRCSLLLFAYANFGTEVIGPGKPIRQGGCGRMGVNRPYLLPTHSIFPED</sequence>
<reference evidence="2" key="1">
    <citation type="submission" date="2021-02" db="EMBL/GenBank/DDBJ databases">
        <authorList>
            <person name="Dougan E. K."/>
            <person name="Rhodes N."/>
            <person name="Thang M."/>
            <person name="Chan C."/>
        </authorList>
    </citation>
    <scope>NUCLEOTIDE SEQUENCE</scope>
</reference>
<dbReference type="GO" id="GO:0005524">
    <property type="term" value="F:ATP binding"/>
    <property type="evidence" value="ECO:0007669"/>
    <property type="project" value="InterPro"/>
</dbReference>
<protein>
    <submittedName>
        <fullName evidence="2">Scn11a protein</fullName>
    </submittedName>
</protein>
<dbReference type="PROSITE" id="PS50011">
    <property type="entry name" value="PROTEIN_KINASE_DOM"/>
    <property type="match status" value="1"/>
</dbReference>
<evidence type="ECO:0000313" key="3">
    <source>
        <dbReference type="Proteomes" id="UP000649617"/>
    </source>
</evidence>
<dbReference type="InterPro" id="IPR008271">
    <property type="entry name" value="Ser/Thr_kinase_AS"/>
</dbReference>
<dbReference type="Proteomes" id="UP000649617">
    <property type="component" value="Unassembled WGS sequence"/>
</dbReference>
<keyword evidence="3" id="KW-1185">Reference proteome</keyword>
<dbReference type="InterPro" id="IPR000719">
    <property type="entry name" value="Prot_kinase_dom"/>
</dbReference>
<name>A0A812TB40_SYMPI</name>
<dbReference type="SUPFAM" id="SSF56112">
    <property type="entry name" value="Protein kinase-like (PK-like)"/>
    <property type="match status" value="1"/>
</dbReference>
<proteinExistence type="predicted"/>
<accession>A0A812TB40</accession>
<dbReference type="Gene3D" id="1.10.510.10">
    <property type="entry name" value="Transferase(Phosphotransferase) domain 1"/>
    <property type="match status" value="1"/>
</dbReference>
<comment type="caution">
    <text evidence="2">The sequence shown here is derived from an EMBL/GenBank/DDBJ whole genome shotgun (WGS) entry which is preliminary data.</text>
</comment>
<feature type="domain" description="Protein kinase" evidence="1">
    <location>
        <begin position="1"/>
        <end position="140"/>
    </location>
</feature>
<dbReference type="EMBL" id="CAJNIZ010030591">
    <property type="protein sequence ID" value="CAE7524820.1"/>
    <property type="molecule type" value="Genomic_DNA"/>
</dbReference>